<evidence type="ECO:0000313" key="2">
    <source>
        <dbReference type="EMBL" id="PJO67361.1"/>
    </source>
</evidence>
<dbReference type="Proteomes" id="UP000231878">
    <property type="component" value="Unassembled WGS sequence"/>
</dbReference>
<reference evidence="1 3" key="1">
    <citation type="submission" date="2014-08" db="EMBL/GenBank/DDBJ databases">
        <authorList>
            <person name="Bunnell A."/>
            <person name="Chain P.S."/>
            <person name="Chertkov O."/>
            <person name="Currie B.J."/>
            <person name="Daligault H.E."/>
            <person name="Davenport K.W."/>
            <person name="Davis C."/>
            <person name="Gleasner C.D."/>
            <person name="Johnson S.L."/>
            <person name="Kaestli M."/>
            <person name="Koren S."/>
            <person name="Kunde Y.A."/>
            <person name="Mayo M."/>
            <person name="McMurry K.K."/>
            <person name="Price E.P."/>
            <person name="Reitenga K.G."/>
            <person name="Robison R."/>
            <person name="Rosovitz M.J."/>
            <person name="Sarovich D.S."/>
            <person name="Teshima H."/>
        </authorList>
    </citation>
    <scope>NUCLEOTIDE SEQUENCE [LARGE SCALE GENOMIC DNA]</scope>
    <source>
        <strain evidence="1 3">MSHR44</strain>
    </source>
</reference>
<protein>
    <submittedName>
        <fullName evidence="1">Uncharacterized protein</fullName>
    </submittedName>
</protein>
<name>A0A095HPP3_BURPE</name>
<accession>A0A095HPP3</accession>
<sequence length="75" mass="8122">MTTFRIEAACLPIFVADARGEQVSVGGFAVDDAAAGKRPPAGDGLQRLAQIHRRDLEGFAIFGNRAARDHEPLFR</sequence>
<dbReference type="EMBL" id="JQIM01000010">
    <property type="protein sequence ID" value="KGX05647.1"/>
    <property type="molecule type" value="Genomic_DNA"/>
</dbReference>
<evidence type="ECO:0000313" key="1">
    <source>
        <dbReference type="EMBL" id="KGX05647.1"/>
    </source>
</evidence>
<comment type="caution">
    <text evidence="1">The sequence shown here is derived from an EMBL/GenBank/DDBJ whole genome shotgun (WGS) entry which is preliminary data.</text>
</comment>
<dbReference type="AlphaFoldDB" id="A0A095HPP3"/>
<dbReference type="EMBL" id="PHRB01000003">
    <property type="protein sequence ID" value="PJO67361.1"/>
    <property type="molecule type" value="Genomic_DNA"/>
</dbReference>
<dbReference type="KEGG" id="but:X994_2160"/>
<dbReference type="Proteomes" id="UP000030475">
    <property type="component" value="Unassembled WGS sequence"/>
</dbReference>
<evidence type="ECO:0000313" key="4">
    <source>
        <dbReference type="Proteomes" id="UP000231878"/>
    </source>
</evidence>
<organism evidence="1 3">
    <name type="scientific">Burkholderia pseudomallei</name>
    <name type="common">Pseudomonas pseudomallei</name>
    <dbReference type="NCBI Taxonomy" id="28450"/>
    <lineage>
        <taxon>Bacteria</taxon>
        <taxon>Pseudomonadati</taxon>
        <taxon>Pseudomonadota</taxon>
        <taxon>Betaproteobacteria</taxon>
        <taxon>Burkholderiales</taxon>
        <taxon>Burkholderiaceae</taxon>
        <taxon>Burkholderia</taxon>
        <taxon>pseudomallei group</taxon>
    </lineage>
</organism>
<evidence type="ECO:0000313" key="3">
    <source>
        <dbReference type="Proteomes" id="UP000030475"/>
    </source>
</evidence>
<proteinExistence type="predicted"/>
<reference evidence="2 4" key="2">
    <citation type="submission" date="2017-11" db="EMBL/GenBank/DDBJ databases">
        <title>Molecular characterization of Burkholderia pseudomallei and closely related isolates from Vietnam.</title>
        <authorList>
            <person name="Ustinov D.V."/>
            <person name="Antonov A.S."/>
            <person name="Avdusheva E.F."/>
            <person name="Shpak I.M."/>
            <person name="Zakharova I.B."/>
            <person name="Thi L.A."/>
            <person name="Teteryatnikova N."/>
            <person name="Lopasteyskaya Y.A."/>
            <person name="Kuzyutina J.A."/>
            <person name="Ngo T.N."/>
            <person name="Victorov D.V."/>
        </authorList>
    </citation>
    <scope>NUCLEOTIDE SEQUENCE [LARGE SCALE GENOMIC DNA]</scope>
    <source>
        <strain evidence="2 4">V1512</strain>
    </source>
</reference>
<gene>
    <name evidence="2" type="ORF">CWD88_05285</name>
    <name evidence="1" type="ORF">Y036_1441</name>
</gene>